<evidence type="ECO:0000256" key="1">
    <source>
        <dbReference type="SAM" id="MobiDB-lite"/>
    </source>
</evidence>
<dbReference type="AlphaFoldDB" id="A0A9D9IIF8"/>
<dbReference type="Proteomes" id="UP000823604">
    <property type="component" value="Unassembled WGS sequence"/>
</dbReference>
<feature type="region of interest" description="Disordered" evidence="1">
    <location>
        <begin position="103"/>
        <end position="122"/>
    </location>
</feature>
<sequence>MIAYQPKYMTEEEISSLDFFNCDGLNGVIFYGHLDGERYLVEMVINGMTAGLYEILNSDDGKMETADIRVVIYPDVSPSSSEDDDEWWWNDDIPELIVAICVGNSRGPSEPGPDEPPADGGG</sequence>
<reference evidence="2" key="1">
    <citation type="submission" date="2020-10" db="EMBL/GenBank/DDBJ databases">
        <authorList>
            <person name="Gilroy R."/>
        </authorList>
    </citation>
    <scope>NUCLEOTIDE SEQUENCE</scope>
    <source>
        <strain evidence="2">B1-8020</strain>
    </source>
</reference>
<gene>
    <name evidence="2" type="ORF">IAB81_07245</name>
</gene>
<accession>A0A9D9IIF8</accession>
<comment type="caution">
    <text evidence="2">The sequence shown here is derived from an EMBL/GenBank/DDBJ whole genome shotgun (WGS) entry which is preliminary data.</text>
</comment>
<feature type="compositionally biased region" description="Acidic residues" evidence="1">
    <location>
        <begin position="112"/>
        <end position="122"/>
    </location>
</feature>
<organism evidence="2 3">
    <name type="scientific">Candidatus Merdivivens pullicola</name>
    <dbReference type="NCBI Taxonomy" id="2840872"/>
    <lineage>
        <taxon>Bacteria</taxon>
        <taxon>Pseudomonadati</taxon>
        <taxon>Bacteroidota</taxon>
        <taxon>Bacteroidia</taxon>
        <taxon>Bacteroidales</taxon>
        <taxon>Muribaculaceae</taxon>
        <taxon>Muribaculaceae incertae sedis</taxon>
        <taxon>Candidatus Merdivivens</taxon>
    </lineage>
</organism>
<evidence type="ECO:0000313" key="3">
    <source>
        <dbReference type="Proteomes" id="UP000823604"/>
    </source>
</evidence>
<reference evidence="2" key="2">
    <citation type="journal article" date="2021" name="PeerJ">
        <title>Extensive microbial diversity within the chicken gut microbiome revealed by metagenomics and culture.</title>
        <authorList>
            <person name="Gilroy R."/>
            <person name="Ravi A."/>
            <person name="Getino M."/>
            <person name="Pursley I."/>
            <person name="Horton D.L."/>
            <person name="Alikhan N.F."/>
            <person name="Baker D."/>
            <person name="Gharbi K."/>
            <person name="Hall N."/>
            <person name="Watson M."/>
            <person name="Adriaenssens E.M."/>
            <person name="Foster-Nyarko E."/>
            <person name="Jarju S."/>
            <person name="Secka A."/>
            <person name="Antonio M."/>
            <person name="Oren A."/>
            <person name="Chaudhuri R.R."/>
            <person name="La Ragione R."/>
            <person name="Hildebrand F."/>
            <person name="Pallen M.J."/>
        </authorList>
    </citation>
    <scope>NUCLEOTIDE SEQUENCE</scope>
    <source>
        <strain evidence="2">B1-8020</strain>
    </source>
</reference>
<dbReference type="EMBL" id="JADIMA010000069">
    <property type="protein sequence ID" value="MBO8473407.1"/>
    <property type="molecule type" value="Genomic_DNA"/>
</dbReference>
<name>A0A9D9IIF8_9BACT</name>
<evidence type="ECO:0000313" key="2">
    <source>
        <dbReference type="EMBL" id="MBO8473407.1"/>
    </source>
</evidence>
<proteinExistence type="predicted"/>
<protein>
    <submittedName>
        <fullName evidence="2">Uncharacterized protein</fullName>
    </submittedName>
</protein>